<organism evidence="1 2">
    <name type="scientific">Candidatus Wildermuthbacteria bacterium RIFCSPHIGHO2_02_FULL_47_17</name>
    <dbReference type="NCBI Taxonomy" id="1802452"/>
    <lineage>
        <taxon>Bacteria</taxon>
        <taxon>Candidatus Wildermuthiibacteriota</taxon>
    </lineage>
</organism>
<sequence length="63" mass="7713">MRRKKPPKSIRKYIRREKARIRRASLAVEEQKRLINELYSRMDITNLARHKKFLPPKITEKQP</sequence>
<protein>
    <submittedName>
        <fullName evidence="1">Uncharacterized protein</fullName>
    </submittedName>
</protein>
<accession>A0A1G2R6G2</accession>
<gene>
    <name evidence="1" type="ORF">A3D59_04065</name>
</gene>
<name>A0A1G2R6G2_9BACT</name>
<dbReference type="EMBL" id="MHTX01000019">
    <property type="protein sequence ID" value="OHA68307.1"/>
    <property type="molecule type" value="Genomic_DNA"/>
</dbReference>
<dbReference type="AlphaFoldDB" id="A0A1G2R6G2"/>
<proteinExistence type="predicted"/>
<evidence type="ECO:0000313" key="2">
    <source>
        <dbReference type="Proteomes" id="UP000179258"/>
    </source>
</evidence>
<comment type="caution">
    <text evidence="1">The sequence shown here is derived from an EMBL/GenBank/DDBJ whole genome shotgun (WGS) entry which is preliminary data.</text>
</comment>
<reference evidence="1 2" key="1">
    <citation type="journal article" date="2016" name="Nat. Commun.">
        <title>Thousands of microbial genomes shed light on interconnected biogeochemical processes in an aquifer system.</title>
        <authorList>
            <person name="Anantharaman K."/>
            <person name="Brown C.T."/>
            <person name="Hug L.A."/>
            <person name="Sharon I."/>
            <person name="Castelle C.J."/>
            <person name="Probst A.J."/>
            <person name="Thomas B.C."/>
            <person name="Singh A."/>
            <person name="Wilkins M.J."/>
            <person name="Karaoz U."/>
            <person name="Brodie E.L."/>
            <person name="Williams K.H."/>
            <person name="Hubbard S.S."/>
            <person name="Banfield J.F."/>
        </authorList>
    </citation>
    <scope>NUCLEOTIDE SEQUENCE [LARGE SCALE GENOMIC DNA]</scope>
</reference>
<dbReference type="Proteomes" id="UP000179258">
    <property type="component" value="Unassembled WGS sequence"/>
</dbReference>
<evidence type="ECO:0000313" key="1">
    <source>
        <dbReference type="EMBL" id="OHA68307.1"/>
    </source>
</evidence>